<keyword evidence="11" id="KW-1185">Reference proteome</keyword>
<comment type="function">
    <text evidence="6">The electron transfer flavoprotein serves as a specific electron acceptor for other dehydrogenases. It transfers the electrons to the main respiratory chain via ETF-ubiquinone oxidoreductase (ETF dehydrogenase).</text>
</comment>
<dbReference type="InterPro" id="IPR014729">
    <property type="entry name" value="Rossmann-like_a/b/a_fold"/>
</dbReference>
<feature type="domain" description="Electron transfer flavoprotein alpha/beta-subunit N-terminal" evidence="9">
    <location>
        <begin position="23"/>
        <end position="211"/>
    </location>
</feature>
<dbReference type="InterPro" id="IPR014730">
    <property type="entry name" value="ETF_a/b_N"/>
</dbReference>
<dbReference type="InterPro" id="IPR012255">
    <property type="entry name" value="ETF_b"/>
</dbReference>
<comment type="similarity">
    <text evidence="1">Belongs to the ETF beta-subunit/FixA family.</text>
</comment>
<dbReference type="SUPFAM" id="SSF52402">
    <property type="entry name" value="Adenine nucleotide alpha hydrolases-like"/>
    <property type="match status" value="1"/>
</dbReference>
<protein>
    <recommendedName>
        <fullName evidence="3">Electron transfer flavoprotein subunit beta</fullName>
    </recommendedName>
    <alternativeName>
        <fullName evidence="7">Electron transfer flavoprotein small subunit</fullName>
    </alternativeName>
</protein>
<proteinExistence type="inferred from homology"/>
<dbReference type="GO" id="GO:0009055">
    <property type="term" value="F:electron transfer activity"/>
    <property type="evidence" value="ECO:0007669"/>
    <property type="project" value="InterPro"/>
</dbReference>
<keyword evidence="4" id="KW-0813">Transport</keyword>
<comment type="cofactor">
    <cofactor evidence="8">
        <name>AMP</name>
        <dbReference type="ChEBI" id="CHEBI:456215"/>
    </cofactor>
</comment>
<dbReference type="PANTHER" id="PTHR21294:SF8">
    <property type="entry name" value="ELECTRON TRANSFER FLAVOPROTEIN SUBUNIT BETA"/>
    <property type="match status" value="1"/>
</dbReference>
<name>A1WX50_HALHL</name>
<dbReference type="EMBL" id="CP000544">
    <property type="protein sequence ID" value="ABM62262.1"/>
    <property type="molecule type" value="Genomic_DNA"/>
</dbReference>
<dbReference type="PIRSF" id="PIRSF000090">
    <property type="entry name" value="Beta-ETF"/>
    <property type="match status" value="1"/>
</dbReference>
<evidence type="ECO:0000256" key="1">
    <source>
        <dbReference type="ARBA" id="ARBA00007557"/>
    </source>
</evidence>
<dbReference type="AlphaFoldDB" id="A1WX50"/>
<evidence type="ECO:0000256" key="2">
    <source>
        <dbReference type="ARBA" id="ARBA00011355"/>
    </source>
</evidence>
<dbReference type="OrthoDB" id="9781325at2"/>
<dbReference type="PANTHER" id="PTHR21294">
    <property type="entry name" value="ELECTRON TRANSFER FLAVOPROTEIN BETA-SUBUNIT"/>
    <property type="match status" value="1"/>
</dbReference>
<organism evidence="10 11">
    <name type="scientific">Halorhodospira halophila (strain DSM 244 / SL1)</name>
    <name type="common">Ectothiorhodospira halophila (strain DSM 244 / SL1)</name>
    <dbReference type="NCBI Taxonomy" id="349124"/>
    <lineage>
        <taxon>Bacteria</taxon>
        <taxon>Pseudomonadati</taxon>
        <taxon>Pseudomonadota</taxon>
        <taxon>Gammaproteobacteria</taxon>
        <taxon>Chromatiales</taxon>
        <taxon>Ectothiorhodospiraceae</taxon>
        <taxon>Halorhodospira</taxon>
    </lineage>
</organism>
<dbReference type="FunFam" id="3.40.50.620:FF:000011">
    <property type="entry name" value="Electron transfer flavoprotein subunit beta"/>
    <property type="match status" value="1"/>
</dbReference>
<reference evidence="11" key="1">
    <citation type="submission" date="2006-12" db="EMBL/GenBank/DDBJ databases">
        <title>Complete sequence of Halorhodospira halophila SL1.</title>
        <authorList>
            <consortium name="US DOE Joint Genome Institute"/>
            <person name="Copeland A."/>
            <person name="Lucas S."/>
            <person name="Lapidus A."/>
            <person name="Barry K."/>
            <person name="Detter J.C."/>
            <person name="Glavina del Rio T."/>
            <person name="Hammon N."/>
            <person name="Israni S."/>
            <person name="Dalin E."/>
            <person name="Tice H."/>
            <person name="Pitluck S."/>
            <person name="Saunders E."/>
            <person name="Brettin T."/>
            <person name="Bruce D."/>
            <person name="Han C."/>
            <person name="Tapia R."/>
            <person name="Schmutz J."/>
            <person name="Larimer F."/>
            <person name="Land M."/>
            <person name="Hauser L."/>
            <person name="Kyrpides N."/>
            <person name="Mikhailova N."/>
            <person name="Hoff W."/>
            <person name="Richardson P."/>
        </authorList>
    </citation>
    <scope>NUCLEOTIDE SEQUENCE [LARGE SCALE GENOMIC DNA]</scope>
    <source>
        <strain evidence="11">DSM 244 / SL1</strain>
    </source>
</reference>
<dbReference type="InterPro" id="IPR000049">
    <property type="entry name" value="ET-Flavoprotein_bsu_CS"/>
</dbReference>
<comment type="subunit">
    <text evidence="2">Heterodimer of an alpha and a beta subunit.</text>
</comment>
<dbReference type="STRING" id="349124.Hhal_1495"/>
<dbReference type="Gene3D" id="3.40.50.620">
    <property type="entry name" value="HUPs"/>
    <property type="match status" value="1"/>
</dbReference>
<accession>A1WX50</accession>
<dbReference type="GO" id="GO:0046395">
    <property type="term" value="P:carboxylic acid catabolic process"/>
    <property type="evidence" value="ECO:0007669"/>
    <property type="project" value="UniProtKB-ARBA"/>
</dbReference>
<evidence type="ECO:0000256" key="3">
    <source>
        <dbReference type="ARBA" id="ARBA00016797"/>
    </source>
</evidence>
<evidence type="ECO:0000256" key="5">
    <source>
        <dbReference type="ARBA" id="ARBA00022982"/>
    </source>
</evidence>
<dbReference type="HOGENOM" id="CLU_060196_0_0_6"/>
<evidence type="ECO:0000256" key="4">
    <source>
        <dbReference type="ARBA" id="ARBA00022448"/>
    </source>
</evidence>
<sequence length="249" mass="26699">MKILVTAKRVIDSTVRVRVRPDGSGVDKAHAKMAMNPFDETAVEEAVRLKEAGKASEVVAVTLGDAGSEEVLRTALAFGVDRALRVESDEPLEPLAVSKALAALVEREQPDLVLMGKQAIDDDSNQVGQMLAQHLGWGQATFACALAVGGEELQVTREVDGGRHTVAVRLPAVVTTELDLNQPRYIKLPNIMKAKKKPIDRVPLADLGVDGAPRLELLGVSEPPPRAAGERVESVAELVDRLKNDAQVI</sequence>
<dbReference type="SMART" id="SM00893">
    <property type="entry name" value="ETF"/>
    <property type="match status" value="1"/>
</dbReference>
<dbReference type="PROSITE" id="PS01065">
    <property type="entry name" value="ETF_BETA"/>
    <property type="match status" value="1"/>
</dbReference>
<evidence type="ECO:0000256" key="6">
    <source>
        <dbReference type="ARBA" id="ARBA00025649"/>
    </source>
</evidence>
<keyword evidence="5" id="KW-0249">Electron transport</keyword>
<gene>
    <name evidence="10" type="ordered locus">Hhal_1495</name>
</gene>
<reference evidence="10 11" key="2">
    <citation type="journal article" date="2013" name="Stand. Genomic Sci.">
        <title>Complete genome sequence of Halorhodospira halophila SL1.</title>
        <authorList>
            <person name="Challacombe J.F."/>
            <person name="Majid S."/>
            <person name="Deole R."/>
            <person name="Brettin T.S."/>
            <person name="Bruce D."/>
            <person name="Delano S.F."/>
            <person name="Detter J.C."/>
            <person name="Gleasner C.D."/>
            <person name="Han C.S."/>
            <person name="Misra M."/>
            <person name="Reitenga K.G."/>
            <person name="Mikhailova N."/>
            <person name="Woyke T."/>
            <person name="Pitluck S."/>
            <person name="Nolan M."/>
            <person name="Land M.L."/>
            <person name="Saunders E."/>
            <person name="Tapia R."/>
            <person name="Lapidus A."/>
            <person name="Ivanova N."/>
            <person name="Hoff W.D."/>
        </authorList>
    </citation>
    <scope>NUCLEOTIDE SEQUENCE [LARGE SCALE GENOMIC DNA]</scope>
    <source>
        <strain evidence="11">DSM 244 / SL1</strain>
    </source>
</reference>
<dbReference type="eggNOG" id="COG2086">
    <property type="taxonomic scope" value="Bacteria"/>
</dbReference>
<dbReference type="Proteomes" id="UP000000647">
    <property type="component" value="Chromosome"/>
</dbReference>
<evidence type="ECO:0000313" key="11">
    <source>
        <dbReference type="Proteomes" id="UP000000647"/>
    </source>
</evidence>
<evidence type="ECO:0000256" key="7">
    <source>
        <dbReference type="ARBA" id="ARBA00042002"/>
    </source>
</evidence>
<evidence type="ECO:0000256" key="8">
    <source>
        <dbReference type="ARBA" id="ARBA00049933"/>
    </source>
</evidence>
<dbReference type="CDD" id="cd01714">
    <property type="entry name" value="ETF_beta"/>
    <property type="match status" value="1"/>
</dbReference>
<evidence type="ECO:0000259" key="9">
    <source>
        <dbReference type="SMART" id="SM00893"/>
    </source>
</evidence>
<dbReference type="KEGG" id="hha:Hhal_1495"/>
<dbReference type="InterPro" id="IPR033948">
    <property type="entry name" value="ETF_beta_N"/>
</dbReference>
<dbReference type="Pfam" id="PF01012">
    <property type="entry name" value="ETF"/>
    <property type="match status" value="1"/>
</dbReference>
<dbReference type="RefSeq" id="WP_011814284.1">
    <property type="nucleotide sequence ID" value="NC_008789.1"/>
</dbReference>
<evidence type="ECO:0000313" key="10">
    <source>
        <dbReference type="EMBL" id="ABM62262.1"/>
    </source>
</evidence>